<name>A0ABX0YJK4_9PSED</name>
<accession>A0ABX0YJK4</accession>
<evidence type="ECO:0000256" key="1">
    <source>
        <dbReference type="SAM" id="MobiDB-lite"/>
    </source>
</evidence>
<feature type="region of interest" description="Disordered" evidence="1">
    <location>
        <begin position="253"/>
        <end position="315"/>
    </location>
</feature>
<proteinExistence type="predicted"/>
<dbReference type="EMBL" id="JAAVJI010000038">
    <property type="protein sequence ID" value="NJP03658.1"/>
    <property type="molecule type" value="Genomic_DNA"/>
</dbReference>
<protein>
    <submittedName>
        <fullName evidence="2">Uncharacterized protein</fullName>
    </submittedName>
</protein>
<comment type="caution">
    <text evidence="2">The sequence shown here is derived from an EMBL/GenBank/DDBJ whole genome shotgun (WGS) entry which is preliminary data.</text>
</comment>
<gene>
    <name evidence="2" type="ORF">HBH25_22895</name>
</gene>
<dbReference type="Proteomes" id="UP000746535">
    <property type="component" value="Unassembled WGS sequence"/>
</dbReference>
<evidence type="ECO:0000313" key="3">
    <source>
        <dbReference type="Proteomes" id="UP000746535"/>
    </source>
</evidence>
<feature type="compositionally biased region" description="Polar residues" evidence="1">
    <location>
        <begin position="306"/>
        <end position="315"/>
    </location>
</feature>
<organism evidence="2 3">
    <name type="scientific">Pseudomonas quercus</name>
    <dbReference type="NCBI Taxonomy" id="2722792"/>
    <lineage>
        <taxon>Bacteria</taxon>
        <taxon>Pseudomonadati</taxon>
        <taxon>Pseudomonadota</taxon>
        <taxon>Gammaproteobacteria</taxon>
        <taxon>Pseudomonadales</taxon>
        <taxon>Pseudomonadaceae</taxon>
        <taxon>Pseudomonas</taxon>
    </lineage>
</organism>
<sequence length="315" mass="35345">MTHLDSQRARSQLTQAIVNQNIHQPSEKTPQKTLKLAVRQERFIETSDNILRPVINNGFVNYEPALIMHPSPSWPQQRHPQNPVLSNANNDPYHRNITELARLEKSGEVGLSSKFNGYKYQSPDLQSGIRNFKSIPGIRTNPNLPYTADQNFREKAQVSHYEVNSNNLRAGDVLVGEHGHVDLENFAEADMRSARTFGHSHPPGPHTAWEPSLRDQATAREMPHVQTFVKVPDVARKQDMDILQFNGAFPPRHYISLPNPQNHPVRPDSPDIPPSPGGTLQYPPFKNPPATYQGPPVAYPGPHGYNSRSPSPAED</sequence>
<reference evidence="2 3" key="1">
    <citation type="submission" date="2020-03" db="EMBL/GenBank/DDBJ databases">
        <authorList>
            <person name="Wang L."/>
            <person name="He N."/>
            <person name="Li Y."/>
            <person name="Fang Y."/>
            <person name="Zhang F."/>
        </authorList>
    </citation>
    <scope>NUCLEOTIDE SEQUENCE [LARGE SCALE GENOMIC DNA]</scope>
    <source>
        <strain evidence="3">hsmgli-8</strain>
    </source>
</reference>
<evidence type="ECO:0000313" key="2">
    <source>
        <dbReference type="EMBL" id="NJP03658.1"/>
    </source>
</evidence>
<keyword evidence="3" id="KW-1185">Reference proteome</keyword>
<dbReference type="RefSeq" id="WP_168086217.1">
    <property type="nucleotide sequence ID" value="NZ_JAAVJI010000038.1"/>
</dbReference>